<keyword evidence="7" id="KW-0560">Oxidoreductase</keyword>
<evidence type="ECO:0000256" key="2">
    <source>
        <dbReference type="ARBA" id="ARBA00004196"/>
    </source>
</evidence>
<comment type="similarity">
    <text evidence="3">Belongs to the [NiFe]/[NiFeSe] hydrogenase large subunit family.</text>
</comment>
<dbReference type="SUPFAM" id="SSF56762">
    <property type="entry name" value="HydB/Nqo4-like"/>
    <property type="match status" value="1"/>
</dbReference>
<evidence type="ECO:0000256" key="6">
    <source>
        <dbReference type="ARBA" id="ARBA00022723"/>
    </source>
</evidence>
<feature type="non-terminal residue" evidence="8">
    <location>
        <position position="1"/>
    </location>
</feature>
<dbReference type="InterPro" id="IPR018194">
    <property type="entry name" value="Ni-dep_hyd_lsu_Ni_BS"/>
</dbReference>
<comment type="cofactor">
    <cofactor evidence="1">
        <name>Ni(2+)</name>
        <dbReference type="ChEBI" id="CHEBI:49786"/>
    </cofactor>
</comment>
<dbReference type="InterPro" id="IPR029014">
    <property type="entry name" value="NiFe-Hase_large"/>
</dbReference>
<keyword evidence="6" id="KW-0479">Metal-binding</keyword>
<dbReference type="PANTHER" id="PTHR42958:SF2">
    <property type="entry name" value="UPTAKE HYDROGENASE LARGE SUBUNIT"/>
    <property type="match status" value="1"/>
</dbReference>
<dbReference type="GO" id="GO:0016151">
    <property type="term" value="F:nickel cation binding"/>
    <property type="evidence" value="ECO:0007669"/>
    <property type="project" value="InterPro"/>
</dbReference>
<dbReference type="EMBL" id="BARU01020585">
    <property type="protein sequence ID" value="GAH50655.1"/>
    <property type="molecule type" value="Genomic_DNA"/>
</dbReference>
<comment type="caution">
    <text evidence="8">The sequence shown here is derived from an EMBL/GenBank/DDBJ whole genome shotgun (WGS) entry which is preliminary data.</text>
</comment>
<evidence type="ECO:0000256" key="7">
    <source>
        <dbReference type="ARBA" id="ARBA00023002"/>
    </source>
</evidence>
<organism evidence="8">
    <name type="scientific">marine sediment metagenome</name>
    <dbReference type="NCBI Taxonomy" id="412755"/>
    <lineage>
        <taxon>unclassified sequences</taxon>
        <taxon>metagenomes</taxon>
        <taxon>ecological metagenomes</taxon>
    </lineage>
</organism>
<dbReference type="InterPro" id="IPR050867">
    <property type="entry name" value="NiFe/NiFeSe_hydrgnase_LSU"/>
</dbReference>
<evidence type="ECO:0000256" key="5">
    <source>
        <dbReference type="ARBA" id="ARBA00022596"/>
    </source>
</evidence>
<gene>
    <name evidence="8" type="ORF">S03H2_33786</name>
</gene>
<reference evidence="8" key="1">
    <citation type="journal article" date="2014" name="Front. Microbiol.">
        <title>High frequency of phylogenetically diverse reductive dehalogenase-homologous genes in deep subseafloor sedimentary metagenomes.</title>
        <authorList>
            <person name="Kawai M."/>
            <person name="Futagami T."/>
            <person name="Toyoda A."/>
            <person name="Takaki Y."/>
            <person name="Nishi S."/>
            <person name="Hori S."/>
            <person name="Arai W."/>
            <person name="Tsubouchi T."/>
            <person name="Morono Y."/>
            <person name="Uchiyama I."/>
            <person name="Ito T."/>
            <person name="Fujiyama A."/>
            <person name="Inagaki F."/>
            <person name="Takami H."/>
        </authorList>
    </citation>
    <scope>NUCLEOTIDE SEQUENCE</scope>
    <source>
        <strain evidence="8">Expedition CK06-06</strain>
    </source>
</reference>
<comment type="subunit">
    <text evidence="4">Heterodimer of a large and a small subunit.</text>
</comment>
<evidence type="ECO:0000256" key="3">
    <source>
        <dbReference type="ARBA" id="ARBA00009292"/>
    </source>
</evidence>
<proteinExistence type="inferred from homology"/>
<dbReference type="GO" id="GO:0030313">
    <property type="term" value="C:cell envelope"/>
    <property type="evidence" value="ECO:0007669"/>
    <property type="project" value="UniProtKB-SubCell"/>
</dbReference>
<dbReference type="GO" id="GO:0008901">
    <property type="term" value="F:ferredoxin hydrogenase activity"/>
    <property type="evidence" value="ECO:0007669"/>
    <property type="project" value="InterPro"/>
</dbReference>
<dbReference type="PROSITE" id="PS00508">
    <property type="entry name" value="NI_HGENASE_L_2"/>
    <property type="match status" value="1"/>
</dbReference>
<dbReference type="InterPro" id="IPR001501">
    <property type="entry name" value="Ni-dep_hyd_lsu"/>
</dbReference>
<dbReference type="Pfam" id="PF00374">
    <property type="entry name" value="NiFeSe_Hases"/>
    <property type="match status" value="1"/>
</dbReference>
<protein>
    <recommendedName>
        <fullName evidence="9">Nickel-dependent hydrogenase large subunit</fullName>
    </recommendedName>
</protein>
<dbReference type="Gene3D" id="1.10.645.10">
    <property type="entry name" value="Cytochrome-c3 Hydrogenase, chain B"/>
    <property type="match status" value="1"/>
</dbReference>
<evidence type="ECO:0000313" key="8">
    <source>
        <dbReference type="EMBL" id="GAH50655.1"/>
    </source>
</evidence>
<evidence type="ECO:0008006" key="9">
    <source>
        <dbReference type="Google" id="ProtNLM"/>
    </source>
</evidence>
<comment type="subcellular location">
    <subcellularLocation>
        <location evidence="2">Cell envelope</location>
    </subcellularLocation>
</comment>
<dbReference type="PANTHER" id="PTHR42958">
    <property type="entry name" value="HYDROGENASE-2 LARGE CHAIN"/>
    <property type="match status" value="1"/>
</dbReference>
<sequence>SRYEGKVYELGPLARMVVNYVQGDAKIKKLVDSVLSEFNAKPDSLFSVLGRHAARSLECKVVADAMADWVQELKPGEPIVAEYEIPEESEGAGLTEAPRGALGHWIKIKDKKIERYQVITPTAWNGSPKDDKEQPGPIEQAIIGTKIKNEENPFEIVRIVRSFDPCLACAVHLVTAKGRELGKFKVV</sequence>
<keyword evidence="5" id="KW-0533">Nickel</keyword>
<accession>X1H0M7</accession>
<dbReference type="AlphaFoldDB" id="X1H0M7"/>
<name>X1H0M7_9ZZZZ</name>
<evidence type="ECO:0000256" key="4">
    <source>
        <dbReference type="ARBA" id="ARBA00011771"/>
    </source>
</evidence>
<evidence type="ECO:0000256" key="1">
    <source>
        <dbReference type="ARBA" id="ARBA00001967"/>
    </source>
</evidence>